<sequence length="131" mass="15092">MIVRSTLLSGSKKLILHEVFTSAWDSGSLLGYIRTYVFVRFSSPYSYREMYSLELNSAGASMSINYQAPRDNPTNHVVLNLDDMVEAERARVELLKQLEDRCKWLEEKFKAMETADYHYGIDTKDLSLVPD</sequence>
<dbReference type="EMBL" id="JARKNE010000008">
    <property type="protein sequence ID" value="KAK5812112.1"/>
    <property type="molecule type" value="Genomic_DNA"/>
</dbReference>
<gene>
    <name evidence="1" type="ORF">PVK06_027523</name>
</gene>
<reference evidence="1 2" key="1">
    <citation type="submission" date="2023-03" db="EMBL/GenBank/DDBJ databases">
        <title>WGS of Gossypium arboreum.</title>
        <authorList>
            <person name="Yu D."/>
        </authorList>
    </citation>
    <scope>NUCLEOTIDE SEQUENCE [LARGE SCALE GENOMIC DNA]</scope>
    <source>
        <tissue evidence="1">Leaf</tissue>
    </source>
</reference>
<comment type="caution">
    <text evidence="1">The sequence shown here is derived from an EMBL/GenBank/DDBJ whole genome shotgun (WGS) entry which is preliminary data.</text>
</comment>
<proteinExistence type="predicted"/>
<accession>A0ABR0P332</accession>
<protein>
    <submittedName>
        <fullName evidence="1">Uncharacterized protein</fullName>
    </submittedName>
</protein>
<keyword evidence="2" id="KW-1185">Reference proteome</keyword>
<organism evidence="1 2">
    <name type="scientific">Gossypium arboreum</name>
    <name type="common">Tree cotton</name>
    <name type="synonym">Gossypium nanking</name>
    <dbReference type="NCBI Taxonomy" id="29729"/>
    <lineage>
        <taxon>Eukaryota</taxon>
        <taxon>Viridiplantae</taxon>
        <taxon>Streptophyta</taxon>
        <taxon>Embryophyta</taxon>
        <taxon>Tracheophyta</taxon>
        <taxon>Spermatophyta</taxon>
        <taxon>Magnoliopsida</taxon>
        <taxon>eudicotyledons</taxon>
        <taxon>Gunneridae</taxon>
        <taxon>Pentapetalae</taxon>
        <taxon>rosids</taxon>
        <taxon>malvids</taxon>
        <taxon>Malvales</taxon>
        <taxon>Malvaceae</taxon>
        <taxon>Malvoideae</taxon>
        <taxon>Gossypium</taxon>
    </lineage>
</organism>
<evidence type="ECO:0000313" key="2">
    <source>
        <dbReference type="Proteomes" id="UP001358586"/>
    </source>
</evidence>
<name>A0ABR0P332_GOSAR</name>
<dbReference type="Proteomes" id="UP001358586">
    <property type="component" value="Chromosome 8"/>
</dbReference>
<evidence type="ECO:0000313" key="1">
    <source>
        <dbReference type="EMBL" id="KAK5812112.1"/>
    </source>
</evidence>